<evidence type="ECO:0000256" key="1">
    <source>
        <dbReference type="ARBA" id="ARBA00004141"/>
    </source>
</evidence>
<keyword evidence="2 5" id="KW-0812">Transmembrane</keyword>
<dbReference type="InterPro" id="IPR036259">
    <property type="entry name" value="MFS_trans_sf"/>
</dbReference>
<feature type="transmembrane region" description="Helical" evidence="5">
    <location>
        <begin position="29"/>
        <end position="49"/>
    </location>
</feature>
<evidence type="ECO:0000256" key="2">
    <source>
        <dbReference type="ARBA" id="ARBA00022692"/>
    </source>
</evidence>
<evidence type="ECO:0000313" key="6">
    <source>
        <dbReference type="EMBL" id="CAL1406867.1"/>
    </source>
</evidence>
<accession>A0AAV2G9L6</accession>
<proteinExistence type="predicted"/>
<name>A0AAV2G9L6_9ROSI</name>
<evidence type="ECO:0000313" key="7">
    <source>
        <dbReference type="Proteomes" id="UP001497516"/>
    </source>
</evidence>
<dbReference type="Proteomes" id="UP001497516">
    <property type="component" value="Chromosome 8"/>
</dbReference>
<comment type="subcellular location">
    <subcellularLocation>
        <location evidence="1">Membrane</location>
        <topology evidence="1">Multi-pass membrane protein</topology>
    </subcellularLocation>
</comment>
<dbReference type="Gene3D" id="1.20.1250.20">
    <property type="entry name" value="MFS general substrate transporter like domains"/>
    <property type="match status" value="1"/>
</dbReference>
<dbReference type="InterPro" id="IPR000109">
    <property type="entry name" value="POT_fam"/>
</dbReference>
<protein>
    <submittedName>
        <fullName evidence="6">Uncharacterized protein</fullName>
    </submittedName>
</protein>
<dbReference type="Pfam" id="PF00854">
    <property type="entry name" value="PTR2"/>
    <property type="match status" value="1"/>
</dbReference>
<reference evidence="6 7" key="1">
    <citation type="submission" date="2024-04" db="EMBL/GenBank/DDBJ databases">
        <authorList>
            <person name="Fracassetti M."/>
        </authorList>
    </citation>
    <scope>NUCLEOTIDE SEQUENCE [LARGE SCALE GENOMIC DNA]</scope>
</reference>
<keyword evidence="4 5" id="KW-0472">Membrane</keyword>
<gene>
    <name evidence="6" type="ORF">LTRI10_LOCUS46564</name>
</gene>
<sequence length="93" mass="10602">MQNSWIVAYEKMLNPLAKRVTGEPLRLTIAKRILVGIVMSIAAMVVATNVERKKRDSAVRIGEFVFLQCFAILMSQFLLMEITDGFSFFACRR</sequence>
<organism evidence="6 7">
    <name type="scientific">Linum trigynum</name>
    <dbReference type="NCBI Taxonomy" id="586398"/>
    <lineage>
        <taxon>Eukaryota</taxon>
        <taxon>Viridiplantae</taxon>
        <taxon>Streptophyta</taxon>
        <taxon>Embryophyta</taxon>
        <taxon>Tracheophyta</taxon>
        <taxon>Spermatophyta</taxon>
        <taxon>Magnoliopsida</taxon>
        <taxon>eudicotyledons</taxon>
        <taxon>Gunneridae</taxon>
        <taxon>Pentapetalae</taxon>
        <taxon>rosids</taxon>
        <taxon>fabids</taxon>
        <taxon>Malpighiales</taxon>
        <taxon>Linaceae</taxon>
        <taxon>Linum</taxon>
    </lineage>
</organism>
<dbReference type="AlphaFoldDB" id="A0AAV2G9L6"/>
<dbReference type="EMBL" id="OZ034821">
    <property type="protein sequence ID" value="CAL1406867.1"/>
    <property type="molecule type" value="Genomic_DNA"/>
</dbReference>
<keyword evidence="3 5" id="KW-1133">Transmembrane helix</keyword>
<keyword evidence="7" id="KW-1185">Reference proteome</keyword>
<feature type="transmembrane region" description="Helical" evidence="5">
    <location>
        <begin position="61"/>
        <end position="79"/>
    </location>
</feature>
<evidence type="ECO:0000256" key="5">
    <source>
        <dbReference type="SAM" id="Phobius"/>
    </source>
</evidence>
<dbReference type="GO" id="GO:0016020">
    <property type="term" value="C:membrane"/>
    <property type="evidence" value="ECO:0007669"/>
    <property type="project" value="UniProtKB-SubCell"/>
</dbReference>
<evidence type="ECO:0000256" key="4">
    <source>
        <dbReference type="ARBA" id="ARBA00023136"/>
    </source>
</evidence>
<dbReference type="GO" id="GO:0022857">
    <property type="term" value="F:transmembrane transporter activity"/>
    <property type="evidence" value="ECO:0007669"/>
    <property type="project" value="InterPro"/>
</dbReference>
<evidence type="ECO:0000256" key="3">
    <source>
        <dbReference type="ARBA" id="ARBA00022989"/>
    </source>
</evidence>